<dbReference type="Proteomes" id="UP001515500">
    <property type="component" value="Chromosome 4"/>
</dbReference>
<sequence>MASLEEEKLVQMVHEFIESEQEPEPEPSSLPISSINHSSTFILQGILGSYTKEEMEVMEKAKEFVREMKDEKMIQRSDIMKRRLMMSLRKHGFDASLCMSSSLAYYEYIDIVNNLTCRLIIDIEFKSQFELARPTMSYAQLSSSLPNIFVGSEEKLKMVVAILSSAIQQCLRESGLHVPPWRKSSYMKSKWFSCCNKVNRSIVIPYHNSYRLKDKKKEIMQVGGLSSQFSQLTVNC</sequence>
<name>A0AB40B738_DIOCR</name>
<dbReference type="AlphaFoldDB" id="A0AB40B738"/>
<dbReference type="Pfam" id="PF04720">
    <property type="entry name" value="PDDEXK_6"/>
    <property type="match status" value="1"/>
</dbReference>
<reference evidence="2" key="1">
    <citation type="submission" date="2025-08" db="UniProtKB">
        <authorList>
            <consortium name="RefSeq"/>
        </authorList>
    </citation>
    <scope>IDENTIFICATION</scope>
</reference>
<proteinExistence type="predicted"/>
<keyword evidence="1" id="KW-1185">Reference proteome</keyword>
<dbReference type="RefSeq" id="XP_039122817.1">
    <property type="nucleotide sequence ID" value="XM_039266883.1"/>
</dbReference>
<dbReference type="PANTHER" id="PTHR31579">
    <property type="entry name" value="OS03G0796600 PROTEIN"/>
    <property type="match status" value="1"/>
</dbReference>
<gene>
    <name evidence="2" type="primary">LOC120259304</name>
</gene>
<dbReference type="GeneID" id="120259304"/>
<dbReference type="PANTHER" id="PTHR31579:SF34">
    <property type="entry name" value="T14N5.3 PROTEIN"/>
    <property type="match status" value="1"/>
</dbReference>
<evidence type="ECO:0000313" key="1">
    <source>
        <dbReference type="Proteomes" id="UP001515500"/>
    </source>
</evidence>
<dbReference type="NCBIfam" id="TIGR01615">
    <property type="entry name" value="A_thal_3542"/>
    <property type="match status" value="1"/>
</dbReference>
<evidence type="ECO:0000313" key="2">
    <source>
        <dbReference type="RefSeq" id="XP_039122817.1"/>
    </source>
</evidence>
<dbReference type="InterPro" id="IPR006502">
    <property type="entry name" value="PDDEXK-like"/>
</dbReference>
<protein>
    <submittedName>
        <fullName evidence="2">Uncharacterized protein LOC120259304 isoform X1</fullName>
    </submittedName>
</protein>
<organism evidence="1 2">
    <name type="scientific">Dioscorea cayennensis subsp. rotundata</name>
    <name type="common">White Guinea yam</name>
    <name type="synonym">Dioscorea rotundata</name>
    <dbReference type="NCBI Taxonomy" id="55577"/>
    <lineage>
        <taxon>Eukaryota</taxon>
        <taxon>Viridiplantae</taxon>
        <taxon>Streptophyta</taxon>
        <taxon>Embryophyta</taxon>
        <taxon>Tracheophyta</taxon>
        <taxon>Spermatophyta</taxon>
        <taxon>Magnoliopsida</taxon>
        <taxon>Liliopsida</taxon>
        <taxon>Dioscoreales</taxon>
        <taxon>Dioscoreaceae</taxon>
        <taxon>Dioscorea</taxon>
    </lineage>
</organism>
<accession>A0AB40B738</accession>